<organism evidence="6 7">
    <name type="scientific">Streptomyces bangladeshensis</name>
    <dbReference type="NCBI Taxonomy" id="295352"/>
    <lineage>
        <taxon>Bacteria</taxon>
        <taxon>Bacillati</taxon>
        <taxon>Actinomycetota</taxon>
        <taxon>Actinomycetes</taxon>
        <taxon>Kitasatosporales</taxon>
        <taxon>Streptomycetaceae</taxon>
        <taxon>Streptomyces</taxon>
    </lineage>
</organism>
<evidence type="ECO:0000256" key="2">
    <source>
        <dbReference type="ARBA" id="ARBA00022679"/>
    </source>
</evidence>
<evidence type="ECO:0000313" key="7">
    <source>
        <dbReference type="Proteomes" id="UP001501391"/>
    </source>
</evidence>
<gene>
    <name evidence="6" type="ORF">GCM10009787_18760</name>
</gene>
<dbReference type="InterPro" id="IPR014030">
    <property type="entry name" value="Ketoacyl_synth_N"/>
</dbReference>
<dbReference type="SUPFAM" id="SSF53901">
    <property type="entry name" value="Thiolase-like"/>
    <property type="match status" value="2"/>
</dbReference>
<evidence type="ECO:0000313" key="6">
    <source>
        <dbReference type="EMBL" id="GAA2194113.1"/>
    </source>
</evidence>
<dbReference type="PANTHER" id="PTHR11712">
    <property type="entry name" value="POLYKETIDE SYNTHASE-RELATED"/>
    <property type="match status" value="1"/>
</dbReference>
<protein>
    <submittedName>
        <fullName evidence="6">Ketosynthase chain-length factor</fullName>
    </submittedName>
</protein>
<dbReference type="Pfam" id="PF02801">
    <property type="entry name" value="Ketoacyl-synt_C"/>
    <property type="match status" value="1"/>
</dbReference>
<dbReference type="RefSeq" id="WP_059247725.1">
    <property type="nucleotide sequence ID" value="NZ_BAAAOQ010000005.1"/>
</dbReference>
<dbReference type="Gene3D" id="3.40.47.10">
    <property type="match status" value="2"/>
</dbReference>
<evidence type="ECO:0000256" key="4">
    <source>
        <dbReference type="RuleBase" id="RU003694"/>
    </source>
</evidence>
<dbReference type="InterPro" id="IPR000794">
    <property type="entry name" value="Beta-ketoacyl_synthase"/>
</dbReference>
<dbReference type="InterPro" id="IPR016039">
    <property type="entry name" value="Thiolase-like"/>
</dbReference>
<dbReference type="CDD" id="cd00832">
    <property type="entry name" value="CLF"/>
    <property type="match status" value="1"/>
</dbReference>
<evidence type="ECO:0000259" key="5">
    <source>
        <dbReference type="PROSITE" id="PS52004"/>
    </source>
</evidence>
<comment type="similarity">
    <text evidence="1 4">Belongs to the thiolase-like superfamily. Beta-ketoacyl-ACP synthases family.</text>
</comment>
<dbReference type="SMART" id="SM00825">
    <property type="entry name" value="PKS_KS"/>
    <property type="match status" value="1"/>
</dbReference>
<dbReference type="Pfam" id="PF00109">
    <property type="entry name" value="ketoacyl-synt"/>
    <property type="match status" value="1"/>
</dbReference>
<evidence type="ECO:0000256" key="3">
    <source>
        <dbReference type="ARBA" id="ARBA00023315"/>
    </source>
</evidence>
<accession>A0ABN3BF70</accession>
<feature type="domain" description="Ketosynthase family 3 (KS3)" evidence="5">
    <location>
        <begin position="2"/>
        <end position="403"/>
    </location>
</feature>
<sequence>MTRRAVVTGIGIAAPNGLGPTAYWRALMAGQSGIRRVTKFDISKYRSKLGGEIPDFAPDRHLQDRILPQSDHITRLSLVATDWALRQAGVRNGDVPTDEMGVVTAASGGGYEFGQRELAKLHSQGPEYVSAYQSFAWFYAVNTGQISIRHKMHGPGAVVISEQAGGIDAIGHARRQLRDGANLMLTGGIDSALCPWAWVAHQATGRISRSSDPQRAYLPFDERAGGYVPGEGGSIMVLETPETAKKRLGSTIYGEIAGYASTFDSRKPGRPPGLQRAIEMALGDAGMDAADIDVVFADAVGEPELDQVEAEAIKTVFGPRGVPVAAPKTMTGRLFAGGASLDVATALLSMFWSAIPPAVGVREVVPEYELDLVVGEPRQTAVRSALIVARGHGGFNSAMVVRQFR</sequence>
<proteinExistence type="inferred from homology"/>
<dbReference type="EMBL" id="BAAAOQ010000005">
    <property type="protein sequence ID" value="GAA2194113.1"/>
    <property type="molecule type" value="Genomic_DNA"/>
</dbReference>
<dbReference type="Proteomes" id="UP001501391">
    <property type="component" value="Unassembled WGS sequence"/>
</dbReference>
<reference evidence="6 7" key="1">
    <citation type="journal article" date="2019" name="Int. J. Syst. Evol. Microbiol.">
        <title>The Global Catalogue of Microorganisms (GCM) 10K type strain sequencing project: providing services to taxonomists for standard genome sequencing and annotation.</title>
        <authorList>
            <consortium name="The Broad Institute Genomics Platform"/>
            <consortium name="The Broad Institute Genome Sequencing Center for Infectious Disease"/>
            <person name="Wu L."/>
            <person name="Ma J."/>
        </authorList>
    </citation>
    <scope>NUCLEOTIDE SEQUENCE [LARGE SCALE GENOMIC DNA]</scope>
    <source>
        <strain evidence="6 7">JCM 14924</strain>
    </source>
</reference>
<keyword evidence="7" id="KW-1185">Reference proteome</keyword>
<dbReference type="PROSITE" id="PS52004">
    <property type="entry name" value="KS3_2"/>
    <property type="match status" value="1"/>
</dbReference>
<dbReference type="InterPro" id="IPR014031">
    <property type="entry name" value="Ketoacyl_synth_C"/>
</dbReference>
<keyword evidence="2 4" id="KW-0808">Transferase</keyword>
<evidence type="ECO:0000256" key="1">
    <source>
        <dbReference type="ARBA" id="ARBA00008467"/>
    </source>
</evidence>
<dbReference type="InterPro" id="IPR020841">
    <property type="entry name" value="PKS_Beta-ketoAc_synthase_dom"/>
</dbReference>
<name>A0ABN3BF70_9ACTN</name>
<dbReference type="PANTHER" id="PTHR11712:SF322">
    <property type="entry name" value="POLYKETIDE BETA-KETOACYL SYNTHASE 2-RELATED"/>
    <property type="match status" value="1"/>
</dbReference>
<comment type="caution">
    <text evidence="6">The sequence shown here is derived from an EMBL/GenBank/DDBJ whole genome shotgun (WGS) entry which is preliminary data.</text>
</comment>
<keyword evidence="3" id="KW-0012">Acyltransferase</keyword>